<feature type="domain" description="Poly A polymerase head" evidence="10">
    <location>
        <begin position="37"/>
        <end position="106"/>
    </location>
</feature>
<dbReference type="EMBL" id="CP036272">
    <property type="protein sequence ID" value="QDT60229.1"/>
    <property type="molecule type" value="Genomic_DNA"/>
</dbReference>
<dbReference type="Pfam" id="PF12627">
    <property type="entry name" value="PolyA_pol_RNAbd"/>
    <property type="match status" value="1"/>
</dbReference>
<evidence type="ECO:0000256" key="2">
    <source>
        <dbReference type="ARBA" id="ARBA00022679"/>
    </source>
</evidence>
<evidence type="ECO:0000256" key="9">
    <source>
        <dbReference type="SAM" id="MobiDB-lite"/>
    </source>
</evidence>
<evidence type="ECO:0000256" key="8">
    <source>
        <dbReference type="RuleBase" id="RU003953"/>
    </source>
</evidence>
<keyword evidence="3" id="KW-0819">tRNA processing</keyword>
<accession>A0A517SVR8</accession>
<keyword evidence="5" id="KW-0479">Metal-binding</keyword>
<dbReference type="GO" id="GO:0000166">
    <property type="term" value="F:nucleotide binding"/>
    <property type="evidence" value="ECO:0007669"/>
    <property type="project" value="UniProtKB-KW"/>
</dbReference>
<reference evidence="12 13" key="1">
    <citation type="submission" date="2019-02" db="EMBL/GenBank/DDBJ databases">
        <title>Deep-cultivation of Planctomycetes and their phenomic and genomic characterization uncovers novel biology.</title>
        <authorList>
            <person name="Wiegand S."/>
            <person name="Jogler M."/>
            <person name="Boedeker C."/>
            <person name="Pinto D."/>
            <person name="Vollmers J."/>
            <person name="Rivas-Marin E."/>
            <person name="Kohn T."/>
            <person name="Peeters S.H."/>
            <person name="Heuer A."/>
            <person name="Rast P."/>
            <person name="Oberbeckmann S."/>
            <person name="Bunk B."/>
            <person name="Jeske O."/>
            <person name="Meyerdierks A."/>
            <person name="Storesund J.E."/>
            <person name="Kallscheuer N."/>
            <person name="Luecker S."/>
            <person name="Lage O.M."/>
            <person name="Pohl T."/>
            <person name="Merkel B.J."/>
            <person name="Hornburger P."/>
            <person name="Mueller R.-W."/>
            <person name="Bruemmer F."/>
            <person name="Labrenz M."/>
            <person name="Spormann A.M."/>
            <person name="Op den Camp H."/>
            <person name="Overmann J."/>
            <person name="Amann R."/>
            <person name="Jetten M.S.M."/>
            <person name="Mascher T."/>
            <person name="Medema M.H."/>
            <person name="Devos D.P."/>
            <person name="Kaster A.-K."/>
            <person name="Ovreas L."/>
            <person name="Rohde M."/>
            <person name="Galperin M.Y."/>
            <person name="Jogler C."/>
        </authorList>
    </citation>
    <scope>NUCLEOTIDE SEQUENCE [LARGE SCALE GENOMIC DNA]</scope>
    <source>
        <strain evidence="12 13">SV_7m_r</strain>
    </source>
</reference>
<proteinExistence type="inferred from homology"/>
<dbReference type="GO" id="GO:0046872">
    <property type="term" value="F:metal ion binding"/>
    <property type="evidence" value="ECO:0007669"/>
    <property type="project" value="UniProtKB-KW"/>
</dbReference>
<feature type="region of interest" description="Disordered" evidence="9">
    <location>
        <begin position="97"/>
        <end position="117"/>
    </location>
</feature>
<dbReference type="EC" id="2.7.7.72" evidence="12"/>
<dbReference type="Pfam" id="PF01743">
    <property type="entry name" value="PolyA_pol"/>
    <property type="match status" value="2"/>
</dbReference>
<keyword evidence="6" id="KW-0547">Nucleotide-binding</keyword>
<keyword evidence="13" id="KW-1185">Reference proteome</keyword>
<gene>
    <name evidence="12" type="ORF">SV7mr_27490</name>
</gene>
<evidence type="ECO:0000256" key="7">
    <source>
        <dbReference type="ARBA" id="ARBA00022842"/>
    </source>
</evidence>
<keyword evidence="8" id="KW-0694">RNA-binding</keyword>
<name>A0A517SVR8_9BACT</name>
<dbReference type="GO" id="GO:0004810">
    <property type="term" value="F:CCA tRNA nucleotidyltransferase activity"/>
    <property type="evidence" value="ECO:0007669"/>
    <property type="project" value="UniProtKB-EC"/>
</dbReference>
<dbReference type="Gene3D" id="1.10.3090.10">
    <property type="entry name" value="cca-adding enzyme, domain 2"/>
    <property type="match status" value="1"/>
</dbReference>
<feature type="domain" description="Poly A polymerase head" evidence="10">
    <location>
        <begin position="120"/>
        <end position="187"/>
    </location>
</feature>
<dbReference type="Gene3D" id="3.30.460.10">
    <property type="entry name" value="Beta Polymerase, domain 2"/>
    <property type="match status" value="1"/>
</dbReference>
<evidence type="ECO:0000256" key="1">
    <source>
        <dbReference type="ARBA" id="ARBA00001946"/>
    </source>
</evidence>
<dbReference type="CDD" id="cd05398">
    <property type="entry name" value="NT_ClassII-CCAase"/>
    <property type="match status" value="1"/>
</dbReference>
<evidence type="ECO:0000256" key="5">
    <source>
        <dbReference type="ARBA" id="ARBA00022723"/>
    </source>
</evidence>
<organism evidence="12 13">
    <name type="scientific">Stieleria bergensis</name>
    <dbReference type="NCBI Taxonomy" id="2528025"/>
    <lineage>
        <taxon>Bacteria</taxon>
        <taxon>Pseudomonadati</taxon>
        <taxon>Planctomycetota</taxon>
        <taxon>Planctomycetia</taxon>
        <taxon>Pirellulales</taxon>
        <taxon>Pirellulaceae</taxon>
        <taxon>Stieleria</taxon>
    </lineage>
</organism>
<keyword evidence="7" id="KW-0460">Magnesium</keyword>
<dbReference type="PANTHER" id="PTHR46173">
    <property type="entry name" value="CCA TRNA NUCLEOTIDYLTRANSFERASE 1, MITOCHONDRIAL"/>
    <property type="match status" value="1"/>
</dbReference>
<evidence type="ECO:0000313" key="13">
    <source>
        <dbReference type="Proteomes" id="UP000315003"/>
    </source>
</evidence>
<dbReference type="SUPFAM" id="SSF81301">
    <property type="entry name" value="Nucleotidyltransferase"/>
    <property type="match status" value="1"/>
</dbReference>
<dbReference type="InterPro" id="IPR032828">
    <property type="entry name" value="PolyA_RNA-bd"/>
</dbReference>
<dbReference type="InterPro" id="IPR002646">
    <property type="entry name" value="PolA_pol_head_dom"/>
</dbReference>
<comment type="cofactor">
    <cofactor evidence="1">
        <name>Mg(2+)</name>
        <dbReference type="ChEBI" id="CHEBI:18420"/>
    </cofactor>
</comment>
<dbReference type="InterPro" id="IPR043519">
    <property type="entry name" value="NT_sf"/>
</dbReference>
<dbReference type="AlphaFoldDB" id="A0A517SVR8"/>
<feature type="domain" description="tRNA nucleotidyltransferase/poly(A) polymerase RNA and SrmB- binding" evidence="11">
    <location>
        <begin position="214"/>
        <end position="275"/>
    </location>
</feature>
<evidence type="ECO:0000256" key="6">
    <source>
        <dbReference type="ARBA" id="ARBA00022741"/>
    </source>
</evidence>
<dbReference type="GO" id="GO:0008033">
    <property type="term" value="P:tRNA processing"/>
    <property type="evidence" value="ECO:0007669"/>
    <property type="project" value="UniProtKB-KW"/>
</dbReference>
<dbReference type="GO" id="GO:0000049">
    <property type="term" value="F:tRNA binding"/>
    <property type="evidence" value="ECO:0007669"/>
    <property type="project" value="TreeGrafter"/>
</dbReference>
<protein>
    <submittedName>
        <fullName evidence="12">tRNA nucleotidyltransferase/poly(A) polymerase</fullName>
        <ecNumber evidence="12">2.7.7.72</ecNumber>
    </submittedName>
</protein>
<keyword evidence="4 12" id="KW-0548">Nucleotidyltransferase</keyword>
<sequence length="450" mass="50406">MLGPPFANTDNYQPKTTQCLAEAIQICHKLRQAGHVAYFAGGCVRDAMLGREPKDFDVATDATPDRVREIFGKRKTLAIGAAFGVIAVLPHLAQATEQPTAQATEQANHPTGDQHGRQGIEPIEVATFRSDGEYLDGRRPSKVRYGDARHDALRRDFTINGMFFDPDANQVIDFVGGRDDLQRQMLRTIGDAEQRFEEDKLRMLRAVRFTCTLGFTLDAAALQQIQRQASEITVVSDERIGAEMRRVVAAPRTTVGLELLRLTNLHRHVLPSLQDAEWEPLAKLLQARERFEFETSLTLLIMALHVDQPARDQTLHGLTKRWRLSNEEVRRIRSAMRWHGVVMDAEKKPWSAVQPVLVDRDIDAIMSVARSVITANQQDRSGYERCLQALAWQPQQLDPCPLLSGDDLKAAGYRPGRQFKDALQAVRAAQLDGEIDSGQQALSLAAKYLD</sequence>
<keyword evidence="2 8" id="KW-0808">Transferase</keyword>
<evidence type="ECO:0000259" key="11">
    <source>
        <dbReference type="Pfam" id="PF12627"/>
    </source>
</evidence>
<evidence type="ECO:0000256" key="4">
    <source>
        <dbReference type="ARBA" id="ARBA00022695"/>
    </source>
</evidence>
<evidence type="ECO:0000313" key="12">
    <source>
        <dbReference type="EMBL" id="QDT60229.1"/>
    </source>
</evidence>
<comment type="similarity">
    <text evidence="8">Belongs to the tRNA nucleotidyltransferase/poly(A) polymerase family.</text>
</comment>
<feature type="compositionally biased region" description="Low complexity" evidence="9">
    <location>
        <begin position="97"/>
        <end position="107"/>
    </location>
</feature>
<dbReference type="PANTHER" id="PTHR46173:SF1">
    <property type="entry name" value="CCA TRNA NUCLEOTIDYLTRANSFERASE 1, MITOCHONDRIAL"/>
    <property type="match status" value="1"/>
</dbReference>
<dbReference type="SUPFAM" id="SSF81891">
    <property type="entry name" value="Poly A polymerase C-terminal region-like"/>
    <property type="match status" value="1"/>
</dbReference>
<evidence type="ECO:0000256" key="3">
    <source>
        <dbReference type="ARBA" id="ARBA00022694"/>
    </source>
</evidence>
<dbReference type="InterPro" id="IPR050264">
    <property type="entry name" value="Bact_CCA-adding_enz_type3_sf"/>
</dbReference>
<dbReference type="OrthoDB" id="9805698at2"/>
<dbReference type="Proteomes" id="UP000315003">
    <property type="component" value="Chromosome"/>
</dbReference>
<evidence type="ECO:0000259" key="10">
    <source>
        <dbReference type="Pfam" id="PF01743"/>
    </source>
</evidence>